<sequence length="269" mass="28653">MSIATHNLRWEAGGRLIVDGVTLNAVPGRMLGLVGPNGSGKSSLLRLIGGLRRASAGLVTLGDCDMRTLPRPAIARRIAFVAQQAATEEDVTVEDVVRLGRTPHRGPLAGWTGRDQQAVDQALMQTGLAAKRRQSWHTLSGGEKQRAQIARALAQAPTELLLDEPTNHLDVQHQLEILELVSHLPLTSIVALHDLNLAALYCDEVVVLMAGRVMAAGAPLKVLTPSLIRTVFGVAAAIGRSPIDGRPHLYLAPVAAAVQPVSEHLRQSA</sequence>
<dbReference type="SMART" id="SM00382">
    <property type="entry name" value="AAA"/>
    <property type="match status" value="1"/>
</dbReference>
<evidence type="ECO:0000256" key="4">
    <source>
        <dbReference type="ARBA" id="ARBA00022840"/>
    </source>
</evidence>
<dbReference type="PANTHER" id="PTHR42794:SF2">
    <property type="entry name" value="ABC TRANSPORTER ATP-BINDING PROTEIN"/>
    <property type="match status" value="1"/>
</dbReference>
<dbReference type="SUPFAM" id="SSF52540">
    <property type="entry name" value="P-loop containing nucleoside triphosphate hydrolases"/>
    <property type="match status" value="1"/>
</dbReference>
<dbReference type="GO" id="GO:0005524">
    <property type="term" value="F:ATP binding"/>
    <property type="evidence" value="ECO:0007669"/>
    <property type="project" value="UniProtKB-KW"/>
</dbReference>
<comment type="similarity">
    <text evidence="1">Belongs to the ABC transporter superfamily.</text>
</comment>
<keyword evidence="2" id="KW-0813">Transport</keyword>
<dbReference type="InterPro" id="IPR003593">
    <property type="entry name" value="AAA+_ATPase"/>
</dbReference>
<keyword evidence="4 6" id="KW-0067">ATP-binding</keyword>
<feature type="domain" description="ABC transporter" evidence="5">
    <location>
        <begin position="3"/>
        <end position="235"/>
    </location>
</feature>
<dbReference type="RefSeq" id="WP_133613573.1">
    <property type="nucleotide sequence ID" value="NZ_SNYW01000008.1"/>
</dbReference>
<dbReference type="PROSITE" id="PS00211">
    <property type="entry name" value="ABC_TRANSPORTER_1"/>
    <property type="match status" value="1"/>
</dbReference>
<name>A0A4R6WN04_9PROT</name>
<dbReference type="InterPro" id="IPR017871">
    <property type="entry name" value="ABC_transporter-like_CS"/>
</dbReference>
<dbReference type="PROSITE" id="PS50893">
    <property type="entry name" value="ABC_TRANSPORTER_2"/>
    <property type="match status" value="1"/>
</dbReference>
<proteinExistence type="inferred from homology"/>
<evidence type="ECO:0000256" key="1">
    <source>
        <dbReference type="ARBA" id="ARBA00005417"/>
    </source>
</evidence>
<dbReference type="FunFam" id="3.40.50.300:FF:000134">
    <property type="entry name" value="Iron-enterobactin ABC transporter ATP-binding protein"/>
    <property type="match status" value="1"/>
</dbReference>
<reference evidence="6 7" key="1">
    <citation type="submission" date="2019-03" db="EMBL/GenBank/DDBJ databases">
        <title>Genomic Encyclopedia of Type Strains, Phase III (KMG-III): the genomes of soil and plant-associated and newly described type strains.</title>
        <authorList>
            <person name="Whitman W."/>
        </authorList>
    </citation>
    <scope>NUCLEOTIDE SEQUENCE [LARGE SCALE GENOMIC DNA]</scope>
    <source>
        <strain evidence="6 7">CGMCC 1.7660</strain>
    </source>
</reference>
<dbReference type="InterPro" id="IPR027417">
    <property type="entry name" value="P-loop_NTPase"/>
</dbReference>
<evidence type="ECO:0000256" key="2">
    <source>
        <dbReference type="ARBA" id="ARBA00022448"/>
    </source>
</evidence>
<dbReference type="GO" id="GO:0016887">
    <property type="term" value="F:ATP hydrolysis activity"/>
    <property type="evidence" value="ECO:0007669"/>
    <property type="project" value="InterPro"/>
</dbReference>
<keyword evidence="3" id="KW-0547">Nucleotide-binding</keyword>
<dbReference type="AlphaFoldDB" id="A0A4R6WN04"/>
<evidence type="ECO:0000313" key="7">
    <source>
        <dbReference type="Proteomes" id="UP000295783"/>
    </source>
</evidence>
<evidence type="ECO:0000259" key="5">
    <source>
        <dbReference type="PROSITE" id="PS50893"/>
    </source>
</evidence>
<evidence type="ECO:0000256" key="3">
    <source>
        <dbReference type="ARBA" id="ARBA00022741"/>
    </source>
</evidence>
<dbReference type="OrthoDB" id="9810077at2"/>
<dbReference type="CDD" id="cd03214">
    <property type="entry name" value="ABC_Iron-Siderophores_B12_Hemin"/>
    <property type="match status" value="1"/>
</dbReference>
<gene>
    <name evidence="6" type="ORF">A8950_2105</name>
</gene>
<dbReference type="Gene3D" id="3.40.50.300">
    <property type="entry name" value="P-loop containing nucleotide triphosphate hydrolases"/>
    <property type="match status" value="1"/>
</dbReference>
<protein>
    <submittedName>
        <fullName evidence="6">Iron complex transport system ATP-binding protein</fullName>
    </submittedName>
</protein>
<evidence type="ECO:0000313" key="6">
    <source>
        <dbReference type="EMBL" id="TDQ82283.1"/>
    </source>
</evidence>
<keyword evidence="7" id="KW-1185">Reference proteome</keyword>
<accession>A0A4R6WN04</accession>
<dbReference type="EMBL" id="SNYW01000008">
    <property type="protein sequence ID" value="TDQ82283.1"/>
    <property type="molecule type" value="Genomic_DNA"/>
</dbReference>
<dbReference type="Pfam" id="PF00005">
    <property type="entry name" value="ABC_tran"/>
    <property type="match status" value="1"/>
</dbReference>
<comment type="caution">
    <text evidence="6">The sequence shown here is derived from an EMBL/GenBank/DDBJ whole genome shotgun (WGS) entry which is preliminary data.</text>
</comment>
<organism evidence="6 7">
    <name type="scientific">Dongia mobilis</name>
    <dbReference type="NCBI Taxonomy" id="578943"/>
    <lineage>
        <taxon>Bacteria</taxon>
        <taxon>Pseudomonadati</taxon>
        <taxon>Pseudomonadota</taxon>
        <taxon>Alphaproteobacteria</taxon>
        <taxon>Rhodospirillales</taxon>
        <taxon>Dongiaceae</taxon>
        <taxon>Dongia</taxon>
    </lineage>
</organism>
<dbReference type="Proteomes" id="UP000295783">
    <property type="component" value="Unassembled WGS sequence"/>
</dbReference>
<dbReference type="PANTHER" id="PTHR42794">
    <property type="entry name" value="HEMIN IMPORT ATP-BINDING PROTEIN HMUV"/>
    <property type="match status" value="1"/>
</dbReference>
<dbReference type="InterPro" id="IPR003439">
    <property type="entry name" value="ABC_transporter-like_ATP-bd"/>
</dbReference>